<dbReference type="GO" id="GO:0008781">
    <property type="term" value="F:N-acylneuraminate cytidylyltransferase activity"/>
    <property type="evidence" value="ECO:0007669"/>
    <property type="project" value="TreeGrafter"/>
</dbReference>
<proteinExistence type="predicted"/>
<dbReference type="InterPro" id="IPR003329">
    <property type="entry name" value="Cytidylyl_trans"/>
</dbReference>
<dbReference type="Gene3D" id="3.90.550.10">
    <property type="entry name" value="Spore Coat Polysaccharide Biosynthesis Protein SpsA, Chain A"/>
    <property type="match status" value="1"/>
</dbReference>
<protein>
    <recommendedName>
        <fullName evidence="3">Acylneuraminate cytidylyltransferase family protein</fullName>
    </recommendedName>
</protein>
<dbReference type="CDD" id="cd02513">
    <property type="entry name" value="CMP-NeuAc_Synthase"/>
    <property type="match status" value="1"/>
</dbReference>
<dbReference type="InterPro" id="IPR050793">
    <property type="entry name" value="CMP-NeuNAc_synthase"/>
</dbReference>
<dbReference type="PANTHER" id="PTHR21485:SF6">
    <property type="entry name" value="N-ACYLNEURAMINATE CYTIDYLYLTRANSFERASE-RELATED"/>
    <property type="match status" value="1"/>
</dbReference>
<evidence type="ECO:0000256" key="1">
    <source>
        <dbReference type="SAM" id="MobiDB-lite"/>
    </source>
</evidence>
<name>A0A8S5S3V3_9CAUD</name>
<dbReference type="SUPFAM" id="SSF53448">
    <property type="entry name" value="Nucleotide-diphospho-sugar transferases"/>
    <property type="match status" value="1"/>
</dbReference>
<dbReference type="PANTHER" id="PTHR21485">
    <property type="entry name" value="HAD SUPERFAMILY MEMBERS CMAS AND KDSC"/>
    <property type="match status" value="1"/>
</dbReference>
<feature type="compositionally biased region" description="Basic and acidic residues" evidence="1">
    <location>
        <begin position="24"/>
        <end position="35"/>
    </location>
</feature>
<feature type="region of interest" description="Disordered" evidence="1">
    <location>
        <begin position="1"/>
        <end position="35"/>
    </location>
</feature>
<evidence type="ECO:0008006" key="3">
    <source>
        <dbReference type="Google" id="ProtNLM"/>
    </source>
</evidence>
<dbReference type="Pfam" id="PF02348">
    <property type="entry name" value="CTP_transf_3"/>
    <property type="match status" value="1"/>
</dbReference>
<dbReference type="InterPro" id="IPR029044">
    <property type="entry name" value="Nucleotide-diphossugar_trans"/>
</dbReference>
<accession>A0A8S5S3V3</accession>
<organism evidence="2">
    <name type="scientific">Siphoviridae sp. ctBLh2</name>
    <dbReference type="NCBI Taxonomy" id="2827803"/>
    <lineage>
        <taxon>Viruses</taxon>
        <taxon>Duplodnaviria</taxon>
        <taxon>Heunggongvirae</taxon>
        <taxon>Uroviricota</taxon>
        <taxon>Caudoviricetes</taxon>
    </lineage>
</organism>
<sequence>MPKSEAATCSYNDTKPPKRLPTPRRRDETGRPIRKTERMKTVAFVPIRLNSQRVAGKNLRMLGGSPLMCHILRTLMQVPEIDEVYVFCSDERVRDLLPDGVRFLRRSEALDRDETLGREIYDSFTAQVEADLYVLAHATSPFIRAETLSEALQKIRSGEHDSAFSAERIQTFAWYGGRPLNYSLDNIPRTQTIEPVYIETSAFFIFPRELWCSRHRRIGDRPWMAVVDRIEGLDIDYPEDFAMAEIIAASRKLPQ</sequence>
<reference evidence="2" key="1">
    <citation type="journal article" date="2021" name="Proc. Natl. Acad. Sci. U.S.A.">
        <title>A Catalog of Tens of Thousands of Viruses from Human Metagenomes Reveals Hidden Associations with Chronic Diseases.</title>
        <authorList>
            <person name="Tisza M.J."/>
            <person name="Buck C.B."/>
        </authorList>
    </citation>
    <scope>NUCLEOTIDE SEQUENCE</scope>
    <source>
        <strain evidence="2">CtBLh2</strain>
    </source>
</reference>
<dbReference type="EMBL" id="BK032514">
    <property type="protein sequence ID" value="DAF45375.1"/>
    <property type="molecule type" value="Genomic_DNA"/>
</dbReference>
<evidence type="ECO:0000313" key="2">
    <source>
        <dbReference type="EMBL" id="DAF45375.1"/>
    </source>
</evidence>